<evidence type="ECO:0000256" key="3">
    <source>
        <dbReference type="ARBA" id="ARBA00023136"/>
    </source>
</evidence>
<comment type="caution">
    <text evidence="7">The sequence shown here is derived from an EMBL/GenBank/DDBJ whole genome shotgun (WGS) entry which is preliminary data.</text>
</comment>
<dbReference type="InterPro" id="IPR008816">
    <property type="entry name" value="Gly_zipper_2TM_dom"/>
</dbReference>
<name>E6PSG4_9ZZZZ</name>
<proteinExistence type="predicted"/>
<dbReference type="PANTHER" id="PTHR35603">
    <property type="match status" value="1"/>
</dbReference>
<evidence type="ECO:0000256" key="5">
    <source>
        <dbReference type="ARBA" id="ARBA00023288"/>
    </source>
</evidence>
<sequence>MQIKPIFTLTALAAALALGGCAGVPPGMGGQYQSSAYNYSTSQAQQAQQVQQVQLGTVLAVQQVVIHASQGVTSVGSTLGAVAGGFVGSRVGNGNGSAVGAVLGALAGAAGGNMVAGNAYQQPGLQITVRLDNGQTIAVTQAADVPVRAGQRVELLGNPYGWHSTARVVPIS</sequence>
<dbReference type="PANTHER" id="PTHR35603:SF1">
    <property type="entry name" value="OUTER MEMBRANE LIPOPROTEIN SLYB"/>
    <property type="match status" value="1"/>
</dbReference>
<dbReference type="PROSITE" id="PS51257">
    <property type="entry name" value="PROKAR_LIPOPROTEIN"/>
    <property type="match status" value="1"/>
</dbReference>
<organism evidence="7">
    <name type="scientific">mine drainage metagenome</name>
    <dbReference type="NCBI Taxonomy" id="410659"/>
    <lineage>
        <taxon>unclassified sequences</taxon>
        <taxon>metagenomes</taxon>
        <taxon>ecological metagenomes</taxon>
    </lineage>
</organism>
<dbReference type="EMBL" id="CABM01000048">
    <property type="protein sequence ID" value="CBH97871.1"/>
    <property type="molecule type" value="Genomic_DNA"/>
</dbReference>
<evidence type="ECO:0000256" key="1">
    <source>
        <dbReference type="ARBA" id="ARBA00004459"/>
    </source>
</evidence>
<protein>
    <submittedName>
        <fullName evidence="7">Putative Rickettsia 17 kDa surface antigen</fullName>
    </submittedName>
</protein>
<dbReference type="GO" id="GO:0009279">
    <property type="term" value="C:cell outer membrane"/>
    <property type="evidence" value="ECO:0007669"/>
    <property type="project" value="UniProtKB-SubCell"/>
</dbReference>
<evidence type="ECO:0000313" key="7">
    <source>
        <dbReference type="EMBL" id="CBH97871.1"/>
    </source>
</evidence>
<accession>E6PSG4</accession>
<keyword evidence="2" id="KW-0732">Signal</keyword>
<dbReference type="Pfam" id="PF05433">
    <property type="entry name" value="Rick_17kDa_Anti"/>
    <property type="match status" value="1"/>
</dbReference>
<evidence type="ECO:0000256" key="2">
    <source>
        <dbReference type="ARBA" id="ARBA00022729"/>
    </source>
</evidence>
<keyword evidence="3" id="KW-0472">Membrane</keyword>
<feature type="domain" description="Glycine zipper 2TM" evidence="6">
    <location>
        <begin position="76"/>
        <end position="115"/>
    </location>
</feature>
<dbReference type="InterPro" id="IPR051407">
    <property type="entry name" value="Bact_OM_lipoprot/Surf_antigen"/>
</dbReference>
<comment type="subcellular location">
    <subcellularLocation>
        <location evidence="1">Cell outer membrane</location>
        <topology evidence="1">Lipid-anchor</topology>
    </subcellularLocation>
</comment>
<evidence type="ECO:0000259" key="6">
    <source>
        <dbReference type="Pfam" id="PF05433"/>
    </source>
</evidence>
<gene>
    <name evidence="7" type="ORF">CARN2_3347</name>
</gene>
<reference evidence="7" key="1">
    <citation type="submission" date="2009-10" db="EMBL/GenBank/DDBJ databases">
        <title>Diversity of trophic interactions inside an arsenic-rich microbial ecosystem.</title>
        <authorList>
            <person name="Bertin P.N."/>
            <person name="Heinrich-Salmeron A."/>
            <person name="Pelletier E."/>
            <person name="Goulhen-Chollet F."/>
            <person name="Arsene-Ploetze F."/>
            <person name="Gallien S."/>
            <person name="Calteau A."/>
            <person name="Vallenet D."/>
            <person name="Casiot C."/>
            <person name="Chane-Woon-Ming B."/>
            <person name="Giloteaux L."/>
            <person name="Barakat M."/>
            <person name="Bonnefoy V."/>
            <person name="Bruneel O."/>
            <person name="Chandler M."/>
            <person name="Cleiss J."/>
            <person name="Duran R."/>
            <person name="Elbaz-Poulichet F."/>
            <person name="Fonknechten N."/>
            <person name="Lauga B."/>
            <person name="Mornico D."/>
            <person name="Ortet P."/>
            <person name="Schaeffer C."/>
            <person name="Siguier P."/>
            <person name="Alexander Thil Smith A."/>
            <person name="Van Dorsselaer A."/>
            <person name="Weissenbach J."/>
            <person name="Medigue C."/>
            <person name="Le Paslier D."/>
        </authorList>
    </citation>
    <scope>NUCLEOTIDE SEQUENCE</scope>
</reference>
<evidence type="ECO:0000256" key="4">
    <source>
        <dbReference type="ARBA" id="ARBA00023139"/>
    </source>
</evidence>
<dbReference type="AlphaFoldDB" id="E6PSG4"/>
<keyword evidence="4" id="KW-0564">Palmitate</keyword>
<keyword evidence="5" id="KW-0449">Lipoprotein</keyword>